<evidence type="ECO:0000313" key="1">
    <source>
        <dbReference type="EMBL" id="MCI0753308.1"/>
    </source>
</evidence>
<sequence length="186" mass="19414">MRPRAYLAGPDVFLPGAPAHAARKVAICARHGIEGRPPLNEDLASLGSFPAEAAWSTIFRKDIGMMEECDLAIANLTPFRGVSADSGTLVEIGWFLGRGRPVFGYSNSAVPFSARCAAHAAMLPDPIPGITVEGFGLADNLMIEGALVQAGGHPMLVPAGGSDQPFDSLDLFEACVALAAQRLGLT</sequence>
<gene>
    <name evidence="1" type="ORF">MON41_05950</name>
</gene>
<reference evidence="1 2" key="1">
    <citation type="submission" date="2022-03" db="EMBL/GenBank/DDBJ databases">
        <title>Complete genome analysis of Roseomonas KG 17.1 : a prolific producer of plant growth promoters.</title>
        <authorList>
            <person name="Saadouli I."/>
            <person name="Najjari A."/>
            <person name="Mosbah A."/>
            <person name="Ouzari H.I."/>
        </authorList>
    </citation>
    <scope>NUCLEOTIDE SEQUENCE [LARGE SCALE GENOMIC DNA]</scope>
    <source>
        <strain evidence="1 2">KG17-1</strain>
    </source>
</reference>
<keyword evidence="2" id="KW-1185">Reference proteome</keyword>
<evidence type="ECO:0000313" key="2">
    <source>
        <dbReference type="Proteomes" id="UP001201985"/>
    </source>
</evidence>
<dbReference type="RefSeq" id="WP_120007535.1">
    <property type="nucleotide sequence ID" value="NZ_JALBUU010000004.1"/>
</dbReference>
<name>A0ABS9W2M7_9PROT</name>
<dbReference type="Gene3D" id="3.40.50.450">
    <property type="match status" value="1"/>
</dbReference>
<dbReference type="Proteomes" id="UP001201985">
    <property type="component" value="Unassembled WGS sequence"/>
</dbReference>
<comment type="caution">
    <text evidence="1">The sequence shown here is derived from an EMBL/GenBank/DDBJ whole genome shotgun (WGS) entry which is preliminary data.</text>
</comment>
<protein>
    <submittedName>
        <fullName evidence="1">Nucleoside 2-deoxyribosyltransferase</fullName>
    </submittedName>
</protein>
<organism evidence="1 2">
    <name type="scientific">Teichococcus vastitatis</name>
    <dbReference type="NCBI Taxonomy" id="2307076"/>
    <lineage>
        <taxon>Bacteria</taxon>
        <taxon>Pseudomonadati</taxon>
        <taxon>Pseudomonadota</taxon>
        <taxon>Alphaproteobacteria</taxon>
        <taxon>Acetobacterales</taxon>
        <taxon>Roseomonadaceae</taxon>
        <taxon>Roseomonas</taxon>
    </lineage>
</organism>
<dbReference type="SUPFAM" id="SSF52309">
    <property type="entry name" value="N-(deoxy)ribosyltransferase-like"/>
    <property type="match status" value="1"/>
</dbReference>
<dbReference type="PANTHER" id="PTHR15364">
    <property type="entry name" value="2'-DEOXYNUCLEOSIDE 5'-PHOSPHATE N-HYDROLASE 1"/>
    <property type="match status" value="1"/>
</dbReference>
<accession>A0ABS9W2M7</accession>
<proteinExistence type="predicted"/>
<dbReference type="PANTHER" id="PTHR15364:SF0">
    <property type="entry name" value="2'-DEOXYNUCLEOSIDE 5'-PHOSPHATE N-HYDROLASE 1"/>
    <property type="match status" value="1"/>
</dbReference>
<dbReference type="EMBL" id="JALBUU010000004">
    <property type="protein sequence ID" value="MCI0753308.1"/>
    <property type="molecule type" value="Genomic_DNA"/>
</dbReference>
<dbReference type="Pfam" id="PF05014">
    <property type="entry name" value="Nuc_deoxyrib_tr"/>
    <property type="match status" value="1"/>
</dbReference>
<dbReference type="InterPro" id="IPR007710">
    <property type="entry name" value="Nucleoside_deoxyribTrfase"/>
</dbReference>
<dbReference type="InterPro" id="IPR051239">
    <property type="entry name" value="2'-dNMP_N-hydrolase"/>
</dbReference>